<evidence type="ECO:0000256" key="4">
    <source>
        <dbReference type="ARBA" id="ARBA00022759"/>
    </source>
</evidence>
<accession>A0A1H3LLW9</accession>
<protein>
    <submittedName>
        <fullName evidence="9">Ribonuclease, Rne/Rng family</fullName>
    </submittedName>
</protein>
<evidence type="ECO:0000256" key="1">
    <source>
        <dbReference type="ARBA" id="ARBA00001946"/>
    </source>
</evidence>
<evidence type="ECO:0000256" key="2">
    <source>
        <dbReference type="ARBA" id="ARBA00022722"/>
    </source>
</evidence>
<reference evidence="9 10" key="1">
    <citation type="submission" date="2016-10" db="EMBL/GenBank/DDBJ databases">
        <authorList>
            <person name="de Groot N.N."/>
        </authorList>
    </citation>
    <scope>NUCLEOTIDE SEQUENCE [LARGE SCALE GENOMIC DNA]</scope>
    <source>
        <strain evidence="9 10">DSM 26880</strain>
    </source>
</reference>
<dbReference type="EMBL" id="FNPF01000013">
    <property type="protein sequence ID" value="SDY65432.1"/>
    <property type="molecule type" value="Genomic_DNA"/>
</dbReference>
<dbReference type="GO" id="GO:0005737">
    <property type="term" value="C:cytoplasm"/>
    <property type="evidence" value="ECO:0007669"/>
    <property type="project" value="TreeGrafter"/>
</dbReference>
<keyword evidence="5" id="KW-0378">Hydrolase</keyword>
<evidence type="ECO:0000256" key="3">
    <source>
        <dbReference type="ARBA" id="ARBA00022723"/>
    </source>
</evidence>
<evidence type="ECO:0000313" key="10">
    <source>
        <dbReference type="Proteomes" id="UP000199286"/>
    </source>
</evidence>
<dbReference type="GO" id="GO:0003723">
    <property type="term" value="F:RNA binding"/>
    <property type="evidence" value="ECO:0007669"/>
    <property type="project" value="UniProtKB-KW"/>
</dbReference>
<dbReference type="Pfam" id="PF10150">
    <property type="entry name" value="RNase_E_G"/>
    <property type="match status" value="2"/>
</dbReference>
<keyword evidence="7" id="KW-0694">RNA-binding</keyword>
<feature type="domain" description="RNA-binding protein AU-1/Ribonuclease E/G" evidence="8">
    <location>
        <begin position="101"/>
        <end position="202"/>
    </location>
</feature>
<sequence length="344" mass="36705">MKGRLIALDHWQGREAAALMVDGRLEDLLIDADRPRPGHIYRAVADRPLKGQGGMFLRTPDGSAFLRGAKGMVPGDRLLVQVTGYAEGDKAIPVTDRLLFKSRYAIVTPGAPGTNVSRRIRDEDARDEILAAAHDALAGAPLPEAAGLILRSSCETASAEDIAEDVAAMAALAAQVLADPGAEPELLVEGDGPHTLAWRDWVEPAEIDGDDGSFARHGVDEALEALLSPRVDLSGGAWMMIEPTSALVAVDINTGADGSPAAGLKANIAAFRDLPRQLRLRGLGGQIVADPAPSPKKERKQLDQVLRAGLKRETTESVLAGWTAMGLVEIQRKRDRLPLTEILR</sequence>
<evidence type="ECO:0000259" key="8">
    <source>
        <dbReference type="Pfam" id="PF10150"/>
    </source>
</evidence>
<evidence type="ECO:0000256" key="6">
    <source>
        <dbReference type="ARBA" id="ARBA00022842"/>
    </source>
</evidence>
<dbReference type="GO" id="GO:0004540">
    <property type="term" value="F:RNA nuclease activity"/>
    <property type="evidence" value="ECO:0007669"/>
    <property type="project" value="InterPro"/>
</dbReference>
<feature type="domain" description="RNA-binding protein AU-1/Ribonuclease E/G" evidence="8">
    <location>
        <begin position="210"/>
        <end position="334"/>
    </location>
</feature>
<keyword evidence="2" id="KW-0540">Nuclease</keyword>
<keyword evidence="4" id="KW-0255">Endonuclease</keyword>
<dbReference type="GO" id="GO:0016787">
    <property type="term" value="F:hydrolase activity"/>
    <property type="evidence" value="ECO:0007669"/>
    <property type="project" value="UniProtKB-KW"/>
</dbReference>
<evidence type="ECO:0000256" key="5">
    <source>
        <dbReference type="ARBA" id="ARBA00022801"/>
    </source>
</evidence>
<dbReference type="AlphaFoldDB" id="A0A1H3LLW9"/>
<dbReference type="RefSeq" id="WP_089884379.1">
    <property type="nucleotide sequence ID" value="NZ_FNPF01000013.1"/>
</dbReference>
<dbReference type="GO" id="GO:0046872">
    <property type="term" value="F:metal ion binding"/>
    <property type="evidence" value="ECO:0007669"/>
    <property type="project" value="UniProtKB-KW"/>
</dbReference>
<dbReference type="InterPro" id="IPR019307">
    <property type="entry name" value="RNA-bd_AU-1/RNase_E/G"/>
</dbReference>
<dbReference type="Proteomes" id="UP000199286">
    <property type="component" value="Unassembled WGS sequence"/>
</dbReference>
<keyword evidence="3" id="KW-0479">Metal-binding</keyword>
<name>A0A1H3LLW9_9RHOB</name>
<dbReference type="GO" id="GO:0004519">
    <property type="term" value="F:endonuclease activity"/>
    <property type="evidence" value="ECO:0007669"/>
    <property type="project" value="UniProtKB-KW"/>
</dbReference>
<dbReference type="STRING" id="321339.SAMN05444340_11393"/>
<proteinExistence type="predicted"/>
<dbReference type="OrthoDB" id="9804278at2"/>
<keyword evidence="6" id="KW-0460">Magnesium</keyword>
<evidence type="ECO:0000256" key="7">
    <source>
        <dbReference type="ARBA" id="ARBA00022884"/>
    </source>
</evidence>
<dbReference type="PANTHER" id="PTHR30001:SF1">
    <property type="entry name" value="RIBONUCLEASE E_G-LIKE PROTEIN, CHLOROPLASTIC"/>
    <property type="match status" value="1"/>
</dbReference>
<gene>
    <name evidence="9" type="ORF">SAMN05444340_11393</name>
</gene>
<dbReference type="PANTHER" id="PTHR30001">
    <property type="entry name" value="RIBONUCLEASE"/>
    <property type="match status" value="1"/>
</dbReference>
<comment type="cofactor">
    <cofactor evidence="1">
        <name>Mg(2+)</name>
        <dbReference type="ChEBI" id="CHEBI:18420"/>
    </cofactor>
</comment>
<dbReference type="GO" id="GO:0006364">
    <property type="term" value="P:rRNA processing"/>
    <property type="evidence" value="ECO:0007669"/>
    <property type="project" value="TreeGrafter"/>
</dbReference>
<keyword evidence="10" id="KW-1185">Reference proteome</keyword>
<dbReference type="InterPro" id="IPR004659">
    <property type="entry name" value="RNase_E/G"/>
</dbReference>
<organism evidence="9 10">
    <name type="scientific">Citreimonas salinaria</name>
    <dbReference type="NCBI Taxonomy" id="321339"/>
    <lineage>
        <taxon>Bacteria</taxon>
        <taxon>Pseudomonadati</taxon>
        <taxon>Pseudomonadota</taxon>
        <taxon>Alphaproteobacteria</taxon>
        <taxon>Rhodobacterales</taxon>
        <taxon>Roseobacteraceae</taxon>
        <taxon>Citreimonas</taxon>
    </lineage>
</organism>
<evidence type="ECO:0000313" key="9">
    <source>
        <dbReference type="EMBL" id="SDY65432.1"/>
    </source>
</evidence>